<accession>A0ABW4BCH3</accession>
<dbReference type="NCBIfam" id="TIGR00549">
    <property type="entry name" value="mevalon_kin"/>
    <property type="match status" value="1"/>
</dbReference>
<name>A0ABW4BCH3_9LACO</name>
<dbReference type="Gene3D" id="3.30.230.10">
    <property type="match status" value="1"/>
</dbReference>
<reference evidence="13" key="1">
    <citation type="journal article" date="2019" name="Int. J. Syst. Evol. Microbiol.">
        <title>The Global Catalogue of Microorganisms (GCM) 10K type strain sequencing project: providing services to taxonomists for standard genome sequencing and annotation.</title>
        <authorList>
            <consortium name="The Broad Institute Genomics Platform"/>
            <consortium name="The Broad Institute Genome Sequencing Center for Infectious Disease"/>
            <person name="Wu L."/>
            <person name="Ma J."/>
        </authorList>
    </citation>
    <scope>NUCLEOTIDE SEQUENCE [LARGE SCALE GENOMIC DNA]</scope>
    <source>
        <strain evidence="13">CCM 8911</strain>
    </source>
</reference>
<keyword evidence="13" id="KW-1185">Reference proteome</keyword>
<evidence type="ECO:0000259" key="10">
    <source>
        <dbReference type="Pfam" id="PF00288"/>
    </source>
</evidence>
<dbReference type="EC" id="2.7.1.36" evidence="12"/>
<feature type="domain" description="GHMP kinase C-terminal" evidence="11">
    <location>
        <begin position="220"/>
        <end position="299"/>
    </location>
</feature>
<evidence type="ECO:0000256" key="1">
    <source>
        <dbReference type="ARBA" id="ARBA00022490"/>
    </source>
</evidence>
<evidence type="ECO:0000259" key="11">
    <source>
        <dbReference type="Pfam" id="PF08544"/>
    </source>
</evidence>
<organism evidence="12 13">
    <name type="scientific">Lacticaseibacillus jixianensis</name>
    <dbReference type="NCBI Taxonomy" id="2486012"/>
    <lineage>
        <taxon>Bacteria</taxon>
        <taxon>Bacillati</taxon>
        <taxon>Bacillota</taxon>
        <taxon>Bacilli</taxon>
        <taxon>Lactobacillales</taxon>
        <taxon>Lactobacillaceae</taxon>
        <taxon>Lacticaseibacillus</taxon>
    </lineage>
</organism>
<dbReference type="Gene3D" id="3.30.70.890">
    <property type="entry name" value="GHMP kinase, C-terminal domain"/>
    <property type="match status" value="1"/>
</dbReference>
<dbReference type="SUPFAM" id="SSF55060">
    <property type="entry name" value="GHMP Kinase, C-terminal domain"/>
    <property type="match status" value="1"/>
</dbReference>
<keyword evidence="2" id="KW-0444">Lipid biosynthesis</keyword>
<dbReference type="InterPro" id="IPR014721">
    <property type="entry name" value="Ribsml_uS5_D2-typ_fold_subgr"/>
</dbReference>
<dbReference type="SUPFAM" id="SSF54211">
    <property type="entry name" value="Ribosomal protein S5 domain 2-like"/>
    <property type="match status" value="1"/>
</dbReference>
<dbReference type="InterPro" id="IPR013750">
    <property type="entry name" value="GHMP_kinase_C_dom"/>
</dbReference>
<evidence type="ECO:0000256" key="9">
    <source>
        <dbReference type="ARBA" id="ARBA00029438"/>
    </source>
</evidence>
<keyword evidence="7" id="KW-0460">Magnesium</keyword>
<gene>
    <name evidence="12" type="primary">mvk</name>
    <name evidence="12" type="ORF">ACFQ3L_10375</name>
</gene>
<dbReference type="InterPro" id="IPR020568">
    <property type="entry name" value="Ribosomal_Su5_D2-typ_SF"/>
</dbReference>
<dbReference type="PANTHER" id="PTHR43290:SF2">
    <property type="entry name" value="MEVALONATE KINASE"/>
    <property type="match status" value="1"/>
</dbReference>
<evidence type="ECO:0000256" key="7">
    <source>
        <dbReference type="ARBA" id="ARBA00022842"/>
    </source>
</evidence>
<keyword evidence="3 12" id="KW-0808">Transferase</keyword>
<comment type="pathway">
    <text evidence="9">Isoprenoid biosynthesis; isopentenyl diphosphate biosynthesis via mevalonate pathway; isopentenyl diphosphate from (R)-mevalonate: step 1/3.</text>
</comment>
<dbReference type="Pfam" id="PF08544">
    <property type="entry name" value="GHMP_kinases_C"/>
    <property type="match status" value="1"/>
</dbReference>
<dbReference type="EMBL" id="JBHTMO010000038">
    <property type="protein sequence ID" value="MFD1393970.1"/>
    <property type="molecule type" value="Genomic_DNA"/>
</dbReference>
<evidence type="ECO:0000256" key="2">
    <source>
        <dbReference type="ARBA" id="ARBA00022516"/>
    </source>
</evidence>
<dbReference type="InterPro" id="IPR006204">
    <property type="entry name" value="GHMP_kinase_N_dom"/>
</dbReference>
<dbReference type="GO" id="GO:0004496">
    <property type="term" value="F:mevalonate kinase activity"/>
    <property type="evidence" value="ECO:0007669"/>
    <property type="project" value="UniProtKB-EC"/>
</dbReference>
<dbReference type="InterPro" id="IPR006205">
    <property type="entry name" value="Mev_gal_kin"/>
</dbReference>
<dbReference type="Pfam" id="PF00288">
    <property type="entry name" value="GHMP_kinases_N"/>
    <property type="match status" value="1"/>
</dbReference>
<sequence length="315" mass="32589">MHQAIGTSCAKIILIGEHAVVYRQPAIALPIKSIRLTATLTPRQGLAQTVRSSFYTGALAAAQPPFSGITKLIRQLLTFFDARSQGFTLTLTSALPAERGMGSSAACAVAIVRAFYAAFDARLDRATLLNWAAVSEKAIHGNPSGLDAATTSADRPQWFVRGQAPRPIHFPRHGFLVIADSGEMGQTGAAVGHVADLLRQDHARYQPLIAGIGHAARQAAVALAQDDLKSLGTQLTAAQAALAALGVSDNKLDALVAAAMHAGALGAKLTGSGQGGCLIALAVDHAGAAAIEAALKKAGAVATWQYDFSESEALQ</sequence>
<dbReference type="RefSeq" id="WP_125585065.1">
    <property type="nucleotide sequence ID" value="NZ_JBHTMO010000038.1"/>
</dbReference>
<evidence type="ECO:0000256" key="6">
    <source>
        <dbReference type="ARBA" id="ARBA00022840"/>
    </source>
</evidence>
<evidence type="ECO:0000313" key="13">
    <source>
        <dbReference type="Proteomes" id="UP001597249"/>
    </source>
</evidence>
<keyword evidence="8" id="KW-0443">Lipid metabolism</keyword>
<evidence type="ECO:0000313" key="12">
    <source>
        <dbReference type="EMBL" id="MFD1393970.1"/>
    </source>
</evidence>
<feature type="domain" description="GHMP kinase N-terminal" evidence="10">
    <location>
        <begin position="78"/>
        <end position="150"/>
    </location>
</feature>
<evidence type="ECO:0000256" key="5">
    <source>
        <dbReference type="ARBA" id="ARBA00022777"/>
    </source>
</evidence>
<comment type="caution">
    <text evidence="12">The sequence shown here is derived from an EMBL/GenBank/DDBJ whole genome shotgun (WGS) entry which is preliminary data.</text>
</comment>
<keyword evidence="6" id="KW-0067">ATP-binding</keyword>
<keyword evidence="1" id="KW-0963">Cytoplasm</keyword>
<keyword evidence="5 12" id="KW-0418">Kinase</keyword>
<dbReference type="PRINTS" id="PR00959">
    <property type="entry name" value="MEVGALKINASE"/>
</dbReference>
<proteinExistence type="predicted"/>
<dbReference type="InterPro" id="IPR036554">
    <property type="entry name" value="GHMP_kinase_C_sf"/>
</dbReference>
<evidence type="ECO:0000256" key="4">
    <source>
        <dbReference type="ARBA" id="ARBA00022741"/>
    </source>
</evidence>
<dbReference type="Proteomes" id="UP001597249">
    <property type="component" value="Unassembled WGS sequence"/>
</dbReference>
<evidence type="ECO:0000256" key="8">
    <source>
        <dbReference type="ARBA" id="ARBA00023098"/>
    </source>
</evidence>
<keyword evidence="4" id="KW-0547">Nucleotide-binding</keyword>
<evidence type="ECO:0000256" key="3">
    <source>
        <dbReference type="ARBA" id="ARBA00022679"/>
    </source>
</evidence>
<dbReference type="PANTHER" id="PTHR43290">
    <property type="entry name" value="MEVALONATE KINASE"/>
    <property type="match status" value="1"/>
</dbReference>
<protein>
    <submittedName>
        <fullName evidence="12">Mevalonate kinase</fullName>
        <ecNumber evidence="12">2.7.1.36</ecNumber>
    </submittedName>
</protein>